<dbReference type="VEuPathDB" id="FungiDB:H257_14353"/>
<feature type="domain" description="Helicase-associated" evidence="1">
    <location>
        <begin position="136"/>
        <end position="205"/>
    </location>
</feature>
<dbReference type="EMBL" id="VJMI01016718">
    <property type="protein sequence ID" value="KAF0717152.1"/>
    <property type="molecule type" value="Genomic_DNA"/>
</dbReference>
<feature type="domain" description="Helicase-associated" evidence="1">
    <location>
        <begin position="210"/>
        <end position="282"/>
    </location>
</feature>
<dbReference type="Proteomes" id="UP000469452">
    <property type="component" value="Unassembled WGS sequence"/>
</dbReference>
<dbReference type="Pfam" id="PF03457">
    <property type="entry name" value="HA"/>
    <property type="match status" value="2"/>
</dbReference>
<evidence type="ECO:0000313" key="3">
    <source>
        <dbReference type="Proteomes" id="UP000469452"/>
    </source>
</evidence>
<gene>
    <name evidence="2" type="ORF">AaE_010920</name>
</gene>
<comment type="caution">
    <text evidence="2">The sequence shown here is derived from an EMBL/GenBank/DDBJ whole genome shotgun (WGS) entry which is preliminary data.</text>
</comment>
<dbReference type="PANTHER" id="PTHR37066:SF1">
    <property type="entry name" value="LNS2_PITP DOMAIN-CONTAINING PROTEIN"/>
    <property type="match status" value="1"/>
</dbReference>
<dbReference type="InterPro" id="IPR005114">
    <property type="entry name" value="Helicase_assoc"/>
</dbReference>
<protein>
    <recommendedName>
        <fullName evidence="1">Helicase-associated domain-containing protein</fullName>
    </recommendedName>
</protein>
<name>A0A6A5A1M4_APHAT</name>
<sequence length="369" mass="42044">MTAEECESVIKLRNEEIIESSAAGVALPVMSLAERALKKKKVTRVTSGFMDFRFLCPTSNMCERFFSSTKVAIGDRLPQAFVVDSDHGNVWPAETKGVKLGRIVNRLRIAWKKNALTEAQQTDLTALGFDRGVRMTWNDKLAALKRYRDLHGHTNVPTSFEVPTNDPQWPAPFAGLALGSAVKGLRFHQAALPTSRRRALDELGFVWSAWDQSWQKRVLALKTYRDLYGNLNVSPDFIVPVDDNRWPREVWGMKLHDAVRNIRSRSHRLNFEQLDELESLGFLWDKVGQTFACRADAWKVYRTVYKSKDVPAEFVVPTNHKVWPIRMWGLPLGRVVHSIRSKPSRLTLQQLAYLHNLGLLPKDLINVIG</sequence>
<evidence type="ECO:0000259" key="1">
    <source>
        <dbReference type="Pfam" id="PF03457"/>
    </source>
</evidence>
<proteinExistence type="predicted"/>
<dbReference type="PANTHER" id="PTHR37066">
    <property type="entry name" value="HELICASE-ASSOCIATED"/>
    <property type="match status" value="1"/>
</dbReference>
<evidence type="ECO:0000313" key="2">
    <source>
        <dbReference type="EMBL" id="KAF0717152.1"/>
    </source>
</evidence>
<reference evidence="2 3" key="1">
    <citation type="submission" date="2019-06" db="EMBL/GenBank/DDBJ databases">
        <title>Genomics analysis of Aphanomyces spp. identifies a new class of oomycete effector associated with host adaptation.</title>
        <authorList>
            <person name="Gaulin E."/>
        </authorList>
    </citation>
    <scope>NUCLEOTIDE SEQUENCE [LARGE SCALE GENOMIC DNA]</scope>
    <source>
        <strain evidence="2 3">E</strain>
    </source>
</reference>
<accession>A0A6A5A1M4</accession>
<dbReference type="AlphaFoldDB" id="A0A6A5A1M4"/>
<organism evidence="2 3">
    <name type="scientific">Aphanomyces astaci</name>
    <name type="common">Crayfish plague agent</name>
    <dbReference type="NCBI Taxonomy" id="112090"/>
    <lineage>
        <taxon>Eukaryota</taxon>
        <taxon>Sar</taxon>
        <taxon>Stramenopiles</taxon>
        <taxon>Oomycota</taxon>
        <taxon>Saprolegniomycetes</taxon>
        <taxon>Saprolegniales</taxon>
        <taxon>Verrucalvaceae</taxon>
        <taxon>Aphanomyces</taxon>
    </lineage>
</organism>